<evidence type="ECO:0000256" key="3">
    <source>
        <dbReference type="ARBA" id="ARBA00023274"/>
    </source>
</evidence>
<dbReference type="Pfam" id="PF00575">
    <property type="entry name" value="S1"/>
    <property type="match status" value="2"/>
</dbReference>
<evidence type="ECO:0000259" key="4">
    <source>
        <dbReference type="PROSITE" id="PS50126"/>
    </source>
</evidence>
<dbReference type="SUPFAM" id="SSF50249">
    <property type="entry name" value="Nucleic acid-binding proteins"/>
    <property type="match status" value="2"/>
</dbReference>
<gene>
    <name evidence="5" type="ORF">HMPREF0373_01365</name>
</gene>
<dbReference type="InterPro" id="IPR012340">
    <property type="entry name" value="NA-bd_OB-fold"/>
</dbReference>
<accession>U2P9Q1</accession>
<proteinExistence type="inferred from homology"/>
<dbReference type="PANTHER" id="PTHR10724">
    <property type="entry name" value="30S RIBOSOMAL PROTEIN S1"/>
    <property type="match status" value="1"/>
</dbReference>
<dbReference type="GO" id="GO:0006412">
    <property type="term" value="P:translation"/>
    <property type="evidence" value="ECO:0007669"/>
    <property type="project" value="TreeGrafter"/>
</dbReference>
<evidence type="ECO:0000256" key="2">
    <source>
        <dbReference type="ARBA" id="ARBA00022980"/>
    </source>
</evidence>
<comment type="caution">
    <text evidence="5">The sequence shown here is derived from an EMBL/GenBank/DDBJ whole genome shotgun (WGS) entry which is preliminary data.</text>
</comment>
<evidence type="ECO:0000313" key="5">
    <source>
        <dbReference type="EMBL" id="ERK47255.1"/>
    </source>
</evidence>
<dbReference type="PROSITE" id="PS50126">
    <property type="entry name" value="S1"/>
    <property type="match status" value="2"/>
</dbReference>
<dbReference type="InterPro" id="IPR035104">
    <property type="entry name" value="Ribosomal_protein_S1-like"/>
</dbReference>
<keyword evidence="6" id="KW-1185">Reference proteome</keyword>
<dbReference type="PATRIC" id="fig|1256908.3.peg.1265"/>
<dbReference type="PRINTS" id="PR00681">
    <property type="entry name" value="RIBOSOMALS1"/>
</dbReference>
<feature type="domain" description="S1 motif" evidence="4">
    <location>
        <begin position="66"/>
        <end position="132"/>
    </location>
</feature>
<dbReference type="InterPro" id="IPR050437">
    <property type="entry name" value="Ribos_protein_bS1-like"/>
</dbReference>
<dbReference type="GO" id="GO:0003729">
    <property type="term" value="F:mRNA binding"/>
    <property type="evidence" value="ECO:0007669"/>
    <property type="project" value="UniProtKB-ARBA"/>
</dbReference>
<organism evidence="5 6">
    <name type="scientific">Eubacterium ramulus ATCC 29099</name>
    <dbReference type="NCBI Taxonomy" id="1256908"/>
    <lineage>
        <taxon>Bacteria</taxon>
        <taxon>Bacillati</taxon>
        <taxon>Bacillota</taxon>
        <taxon>Clostridia</taxon>
        <taxon>Eubacteriales</taxon>
        <taxon>Eubacteriaceae</taxon>
        <taxon>Eubacterium</taxon>
    </lineage>
</organism>
<dbReference type="GO" id="GO:0005840">
    <property type="term" value="C:ribosome"/>
    <property type="evidence" value="ECO:0007669"/>
    <property type="project" value="UniProtKB-KW"/>
</dbReference>
<dbReference type="HOGENOM" id="CLU_015805_4_2_9"/>
<comment type="similarity">
    <text evidence="1">Belongs to the bacterial ribosomal protein bS1 family.</text>
</comment>
<dbReference type="EMBL" id="AWVJ01000089">
    <property type="protein sequence ID" value="ERK47255.1"/>
    <property type="molecule type" value="Genomic_DNA"/>
</dbReference>
<dbReference type="Proteomes" id="UP000016608">
    <property type="component" value="Unassembled WGS sequence"/>
</dbReference>
<dbReference type="InterPro" id="IPR003029">
    <property type="entry name" value="S1_domain"/>
</dbReference>
<name>U2P9Q1_EUBRA</name>
<dbReference type="CDD" id="cd04465">
    <property type="entry name" value="S1_RPS1_repeat_ec2_hs2"/>
    <property type="match status" value="1"/>
</dbReference>
<evidence type="ECO:0000256" key="1">
    <source>
        <dbReference type="ARBA" id="ARBA00006767"/>
    </source>
</evidence>
<keyword evidence="2" id="KW-0689">Ribosomal protein</keyword>
<dbReference type="PANTHER" id="PTHR10724:SF7">
    <property type="entry name" value="SMALL RIBOSOMAL SUBUNIT PROTEIN BS1C"/>
    <property type="match status" value="1"/>
</dbReference>
<evidence type="ECO:0000313" key="6">
    <source>
        <dbReference type="Proteomes" id="UP000016608"/>
    </source>
</evidence>
<dbReference type="GO" id="GO:0003735">
    <property type="term" value="F:structural constituent of ribosome"/>
    <property type="evidence" value="ECO:0007669"/>
    <property type="project" value="TreeGrafter"/>
</dbReference>
<keyword evidence="3" id="KW-0687">Ribonucleoprotein</keyword>
<feature type="domain" description="S1 motif" evidence="4">
    <location>
        <begin position="153"/>
        <end position="220"/>
    </location>
</feature>
<dbReference type="eggNOG" id="COG0539">
    <property type="taxonomic scope" value="Bacteria"/>
</dbReference>
<dbReference type="GO" id="GO:1990904">
    <property type="term" value="C:ribonucleoprotein complex"/>
    <property type="evidence" value="ECO:0007669"/>
    <property type="project" value="UniProtKB-KW"/>
</dbReference>
<dbReference type="GO" id="GO:0005737">
    <property type="term" value="C:cytoplasm"/>
    <property type="evidence" value="ECO:0007669"/>
    <property type="project" value="UniProtKB-ARBA"/>
</dbReference>
<protein>
    <submittedName>
        <fullName evidence="5">S1 RNA binding domain protein</fullName>
    </submittedName>
</protein>
<dbReference type="FunFam" id="2.40.50.140:FF:000051">
    <property type="entry name" value="RNA-binding transcriptional accessory protein"/>
    <property type="match status" value="1"/>
</dbReference>
<sequence>MVDKIQEVKDWEMTALADRKEEKTMAESMKDFEKELEESYKVMGDGEKDTDTLLAWEKIKELYAEQATLDVTVSGIVNKGVIALVEGIRGFIPASRLSLSHVDDLNPWLGRELKVRIITADAENDKLVLSAREILKEERDAQKKLKVAEIKEGEVLTGKVETIKDYGAFVDLGDGVSGLVHISQISLDRIKHPSVVLKEGQEVQVKVIGNKDGKISLSMKALLQEKEEEEEVQVEIPETEEIGTSMGDLLKNFKFQ</sequence>
<dbReference type="SMART" id="SM00316">
    <property type="entry name" value="S1"/>
    <property type="match status" value="2"/>
</dbReference>
<reference evidence="5 6" key="1">
    <citation type="submission" date="2013-06" db="EMBL/GenBank/DDBJ databases">
        <authorList>
            <person name="Weinstock G."/>
            <person name="Sodergren E."/>
            <person name="Lobos E.A."/>
            <person name="Fulton L."/>
            <person name="Fulton R."/>
            <person name="Courtney L."/>
            <person name="Fronick C."/>
            <person name="O'Laughlin M."/>
            <person name="Godfrey J."/>
            <person name="Wilson R.M."/>
            <person name="Miner T."/>
            <person name="Farmer C."/>
            <person name="Delehaunty K."/>
            <person name="Cordes M."/>
            <person name="Minx P."/>
            <person name="Tomlinson C."/>
            <person name="Chen J."/>
            <person name="Wollam A."/>
            <person name="Pepin K.H."/>
            <person name="Bhonagiri V."/>
            <person name="Zhang X."/>
            <person name="Warren W."/>
            <person name="Mitreva M."/>
            <person name="Mardis E.R."/>
            <person name="Wilson R.K."/>
        </authorList>
    </citation>
    <scope>NUCLEOTIDE SEQUENCE [LARGE SCALE GENOMIC DNA]</scope>
    <source>
        <strain evidence="5 6">ATCC 29099</strain>
    </source>
</reference>
<dbReference type="Gene3D" id="2.40.50.140">
    <property type="entry name" value="Nucleic acid-binding proteins"/>
    <property type="match status" value="2"/>
</dbReference>
<dbReference type="AlphaFoldDB" id="U2P9Q1"/>